<organism evidence="2 3">
    <name type="scientific">Kitasatospora albolonga</name>
    <dbReference type="NCBI Taxonomy" id="68173"/>
    <lineage>
        <taxon>Bacteria</taxon>
        <taxon>Bacillati</taxon>
        <taxon>Actinomycetota</taxon>
        <taxon>Actinomycetes</taxon>
        <taxon>Kitasatosporales</taxon>
        <taxon>Streptomycetaceae</taxon>
        <taxon>Kitasatospora</taxon>
    </lineage>
</organism>
<evidence type="ECO:0000313" key="2">
    <source>
        <dbReference type="EMBL" id="ARF71261.1"/>
    </source>
</evidence>
<sequence length="140" mass="15593">MTDTGGKETDQGWDEPWYRVRTDRFEASFLPGEGEDLDAVCNVDVEVRLVADGSRWSATVFTVAEAERLMKRWSRTGEEFGGSYFWCSDGLMAREPGIDNMTQVFADLLDAGDFTKILQRLDDEQPAPRSGRDGGSSGLL</sequence>
<dbReference type="KEGG" id="kab:B7C62_02560"/>
<proteinExistence type="predicted"/>
<reference evidence="2 3" key="1">
    <citation type="submission" date="2017-04" db="EMBL/GenBank/DDBJ databases">
        <title>The complete genome sequence of Streptomyces albolongus YIM 101047, the producer of novel bafilomycins and novel odoriferous sesquiterpenoids.</title>
        <authorList>
            <person name="Yin M."/>
            <person name="Jiang Y."/>
        </authorList>
    </citation>
    <scope>NUCLEOTIDE SEQUENCE [LARGE SCALE GENOMIC DNA]</scope>
    <source>
        <strain evidence="2 3">YIM 101047</strain>
    </source>
</reference>
<accession>A0ABC8BLL1</accession>
<name>A0ABC8BLL1_9ACTN</name>
<dbReference type="EMBL" id="CP020563">
    <property type="protein sequence ID" value="ARF71261.1"/>
    <property type="molecule type" value="Genomic_DNA"/>
</dbReference>
<dbReference type="RefSeq" id="WP_084744660.1">
    <property type="nucleotide sequence ID" value="NZ_CP020563.1"/>
</dbReference>
<evidence type="ECO:0000313" key="3">
    <source>
        <dbReference type="Proteomes" id="UP000192251"/>
    </source>
</evidence>
<dbReference type="Proteomes" id="UP000192251">
    <property type="component" value="Chromosome"/>
</dbReference>
<dbReference type="AlphaFoldDB" id="A0ABC8BLL1"/>
<keyword evidence="3" id="KW-1185">Reference proteome</keyword>
<evidence type="ECO:0000256" key="1">
    <source>
        <dbReference type="SAM" id="MobiDB-lite"/>
    </source>
</evidence>
<feature type="region of interest" description="Disordered" evidence="1">
    <location>
        <begin position="121"/>
        <end position="140"/>
    </location>
</feature>
<protein>
    <submittedName>
        <fullName evidence="2">Uncharacterized protein</fullName>
    </submittedName>
</protein>
<gene>
    <name evidence="2" type="ORF">B7C62_02560</name>
</gene>